<dbReference type="PROSITE" id="PS51915">
    <property type="entry name" value="ZAD"/>
    <property type="match status" value="1"/>
</dbReference>
<proteinExistence type="predicted"/>
<evidence type="ECO:0000256" key="6">
    <source>
        <dbReference type="ARBA" id="ARBA00023242"/>
    </source>
</evidence>
<feature type="domain" description="C2H2-type" evidence="9">
    <location>
        <begin position="226"/>
        <end position="253"/>
    </location>
</feature>
<dbReference type="GO" id="GO:0010468">
    <property type="term" value="P:regulation of gene expression"/>
    <property type="evidence" value="ECO:0007669"/>
    <property type="project" value="TreeGrafter"/>
</dbReference>
<reference evidence="11" key="1">
    <citation type="submission" date="2021-04" db="EMBL/GenBank/DDBJ databases">
        <authorList>
            <person name="Tunstrom K."/>
        </authorList>
    </citation>
    <scope>NUCLEOTIDE SEQUENCE</scope>
</reference>
<dbReference type="InterPro" id="IPR050331">
    <property type="entry name" value="Zinc_finger"/>
</dbReference>
<gene>
    <name evidence="11" type="ORF">PAPOLLO_LOCUS16052</name>
</gene>
<dbReference type="GO" id="GO:0008270">
    <property type="term" value="F:zinc ion binding"/>
    <property type="evidence" value="ECO:0007669"/>
    <property type="project" value="UniProtKB-UniRule"/>
</dbReference>
<evidence type="ECO:0000256" key="2">
    <source>
        <dbReference type="ARBA" id="ARBA00022723"/>
    </source>
</evidence>
<dbReference type="FunFam" id="3.30.160.60:FF:001527">
    <property type="entry name" value="Zinc finger protein"/>
    <property type="match status" value="1"/>
</dbReference>
<evidence type="ECO:0000256" key="4">
    <source>
        <dbReference type="ARBA" id="ARBA00022771"/>
    </source>
</evidence>
<dbReference type="Proteomes" id="UP000691718">
    <property type="component" value="Unassembled WGS sequence"/>
</dbReference>
<feature type="domain" description="C2H2-type" evidence="9">
    <location>
        <begin position="282"/>
        <end position="304"/>
    </location>
</feature>
<dbReference type="FunFam" id="3.30.160.60:FF:000446">
    <property type="entry name" value="Zinc finger protein"/>
    <property type="match status" value="1"/>
</dbReference>
<name>A0A8S3XH19_PARAO</name>
<evidence type="ECO:0000256" key="1">
    <source>
        <dbReference type="ARBA" id="ARBA00004123"/>
    </source>
</evidence>
<accession>A0A8S3XH19</accession>
<feature type="binding site" evidence="8">
    <location>
        <position position="96"/>
    </location>
    <ligand>
        <name>Zn(2+)</name>
        <dbReference type="ChEBI" id="CHEBI:29105"/>
    </ligand>
</feature>
<dbReference type="Pfam" id="PF07776">
    <property type="entry name" value="zf-AD"/>
    <property type="match status" value="1"/>
</dbReference>
<dbReference type="GO" id="GO:0003677">
    <property type="term" value="F:DNA binding"/>
    <property type="evidence" value="ECO:0007669"/>
    <property type="project" value="UniProtKB-KW"/>
</dbReference>
<dbReference type="PROSITE" id="PS50157">
    <property type="entry name" value="ZINC_FINGER_C2H2_2"/>
    <property type="match status" value="5"/>
</dbReference>
<comment type="caution">
    <text evidence="11">The sequence shown here is derived from an EMBL/GenBank/DDBJ whole genome shotgun (WGS) entry which is preliminary data.</text>
</comment>
<dbReference type="InterPro" id="IPR012934">
    <property type="entry name" value="Znf_AD"/>
</dbReference>
<feature type="domain" description="C2H2-type" evidence="9">
    <location>
        <begin position="254"/>
        <end position="281"/>
    </location>
</feature>
<dbReference type="AlphaFoldDB" id="A0A8S3XH19"/>
<feature type="domain" description="ZAD" evidence="10">
    <location>
        <begin position="51"/>
        <end position="123"/>
    </location>
</feature>
<feature type="binding site" evidence="8">
    <location>
        <position position="53"/>
    </location>
    <ligand>
        <name>Zn(2+)</name>
        <dbReference type="ChEBI" id="CHEBI:29105"/>
    </ligand>
</feature>
<dbReference type="Pfam" id="PF00096">
    <property type="entry name" value="zf-C2H2"/>
    <property type="match status" value="5"/>
</dbReference>
<evidence type="ECO:0000256" key="7">
    <source>
        <dbReference type="PROSITE-ProRule" id="PRU00042"/>
    </source>
</evidence>
<dbReference type="PANTHER" id="PTHR16515">
    <property type="entry name" value="PR DOMAIN ZINC FINGER PROTEIN"/>
    <property type="match status" value="1"/>
</dbReference>
<evidence type="ECO:0000256" key="8">
    <source>
        <dbReference type="PROSITE-ProRule" id="PRU01263"/>
    </source>
</evidence>
<keyword evidence="4 7" id="KW-0863">Zinc-finger</keyword>
<feature type="binding site" evidence="8">
    <location>
        <position position="99"/>
    </location>
    <ligand>
        <name>Zn(2+)</name>
        <dbReference type="ChEBI" id="CHEBI:29105"/>
    </ligand>
</feature>
<dbReference type="OrthoDB" id="654211at2759"/>
<comment type="subcellular location">
    <subcellularLocation>
        <location evidence="1">Nucleus</location>
    </subcellularLocation>
</comment>
<dbReference type="PANTHER" id="PTHR16515:SF66">
    <property type="entry name" value="C2H2-TYPE DOMAIN-CONTAINING PROTEIN"/>
    <property type="match status" value="1"/>
</dbReference>
<keyword evidence="3" id="KW-0677">Repeat</keyword>
<dbReference type="InterPro" id="IPR013087">
    <property type="entry name" value="Znf_C2H2_type"/>
</dbReference>
<protein>
    <submittedName>
        <fullName evidence="11">(apollo) hypothetical protein</fullName>
    </submittedName>
</protein>
<evidence type="ECO:0000259" key="9">
    <source>
        <dbReference type="PROSITE" id="PS50157"/>
    </source>
</evidence>
<feature type="binding site" evidence="8">
    <location>
        <position position="56"/>
    </location>
    <ligand>
        <name>Zn(2+)</name>
        <dbReference type="ChEBI" id="CHEBI:29105"/>
    </ligand>
</feature>
<evidence type="ECO:0000256" key="5">
    <source>
        <dbReference type="ARBA" id="ARBA00022833"/>
    </source>
</evidence>
<keyword evidence="6" id="KW-0539">Nucleus</keyword>
<keyword evidence="5 8" id="KW-0862">Zinc</keyword>
<dbReference type="GO" id="GO:0005634">
    <property type="term" value="C:nucleus"/>
    <property type="evidence" value="ECO:0007669"/>
    <property type="project" value="UniProtKB-SubCell"/>
</dbReference>
<feature type="domain" description="C2H2-type" evidence="9">
    <location>
        <begin position="339"/>
        <end position="367"/>
    </location>
</feature>
<feature type="domain" description="C2H2-type" evidence="9">
    <location>
        <begin position="310"/>
        <end position="338"/>
    </location>
</feature>
<dbReference type="EMBL" id="CAJQZP010001060">
    <property type="protein sequence ID" value="CAG5013983.1"/>
    <property type="molecule type" value="Genomic_DNA"/>
</dbReference>
<keyword evidence="2 8" id="KW-0479">Metal-binding</keyword>
<evidence type="ECO:0000313" key="11">
    <source>
        <dbReference type="EMBL" id="CAG5013983.1"/>
    </source>
</evidence>
<organism evidence="11 12">
    <name type="scientific">Parnassius apollo</name>
    <name type="common">Apollo butterfly</name>
    <name type="synonym">Papilio apollo</name>
    <dbReference type="NCBI Taxonomy" id="110799"/>
    <lineage>
        <taxon>Eukaryota</taxon>
        <taxon>Metazoa</taxon>
        <taxon>Ecdysozoa</taxon>
        <taxon>Arthropoda</taxon>
        <taxon>Hexapoda</taxon>
        <taxon>Insecta</taxon>
        <taxon>Pterygota</taxon>
        <taxon>Neoptera</taxon>
        <taxon>Endopterygota</taxon>
        <taxon>Lepidoptera</taxon>
        <taxon>Glossata</taxon>
        <taxon>Ditrysia</taxon>
        <taxon>Papilionoidea</taxon>
        <taxon>Papilionidae</taxon>
        <taxon>Parnassiinae</taxon>
        <taxon>Parnassini</taxon>
        <taxon>Parnassius</taxon>
        <taxon>Parnassius</taxon>
    </lineage>
</organism>
<sequence>MVGSLMLWKLVHCKRLKKRKNCDAIEDKCKNTLKSAGTTSKKTFNDADSKQTCRVCLKEGDIPIYDDTRLEDISDALNNFGGIDVRPDDIFPKYLCQPCHALLQGAILFRKTAQESDQLLRFPPQETVSDNENSICGEIKCSVDFVKKEDNLNKTTFTELIGKEVKSKKYLCKKCNTDFDTFIEYSEHRLSQEHENVRQKCPICNNTYSSLYFKKHMALHTLESSYMCDVCGKKFVVQGQFTRHRATHFNNLPFKCSLCPYKGRFKESLKMHMRSHTGEKPYQCGHCPSKFVNKSNLNKHMLTHKSGFDFKCETCGRGFYTNRALDLHFKVDHAGIKDHICNICGKAFGYRKQMMKHQLKVHKREKLRSGRMPLYLQVESKKQQIQDC</sequence>
<evidence type="ECO:0000256" key="3">
    <source>
        <dbReference type="ARBA" id="ARBA00022737"/>
    </source>
</evidence>
<dbReference type="SMART" id="SM00355">
    <property type="entry name" value="ZnF_C2H2"/>
    <property type="match status" value="7"/>
</dbReference>
<evidence type="ECO:0000313" key="12">
    <source>
        <dbReference type="Proteomes" id="UP000691718"/>
    </source>
</evidence>
<dbReference type="SMART" id="SM00868">
    <property type="entry name" value="zf-AD"/>
    <property type="match status" value="1"/>
</dbReference>
<evidence type="ECO:0000259" key="10">
    <source>
        <dbReference type="PROSITE" id="PS51915"/>
    </source>
</evidence>
<keyword evidence="12" id="KW-1185">Reference proteome</keyword>
<dbReference type="PROSITE" id="PS00028">
    <property type="entry name" value="ZINC_FINGER_C2H2_1"/>
    <property type="match status" value="5"/>
</dbReference>